<accession>A0A444WAP5</accession>
<dbReference type="Proteomes" id="UP000289775">
    <property type="component" value="Unassembled WGS sequence"/>
</dbReference>
<organism evidence="1 2">
    <name type="scientific">Flavobacterium beibuense</name>
    <dbReference type="NCBI Taxonomy" id="657326"/>
    <lineage>
        <taxon>Bacteria</taxon>
        <taxon>Pseudomonadati</taxon>
        <taxon>Bacteroidota</taxon>
        <taxon>Flavobacteriia</taxon>
        <taxon>Flavobacteriales</taxon>
        <taxon>Flavobacteriaceae</taxon>
        <taxon>Flavobacterium</taxon>
    </lineage>
</organism>
<dbReference type="GO" id="GO:0016301">
    <property type="term" value="F:kinase activity"/>
    <property type="evidence" value="ECO:0007669"/>
    <property type="project" value="UniProtKB-KW"/>
</dbReference>
<dbReference type="EMBL" id="JUIW01000006">
    <property type="protein sequence ID" value="RYJ42884.1"/>
    <property type="molecule type" value="Genomic_DNA"/>
</dbReference>
<keyword evidence="1" id="KW-0808">Transferase</keyword>
<proteinExistence type="predicted"/>
<name>A0A444WAP5_9FLAO</name>
<comment type="caution">
    <text evidence="1">The sequence shown here is derived from an EMBL/GenBank/DDBJ whole genome shotgun (WGS) entry which is preliminary data.</text>
</comment>
<evidence type="ECO:0000313" key="2">
    <source>
        <dbReference type="Proteomes" id="UP000289775"/>
    </source>
</evidence>
<reference evidence="1 2" key="1">
    <citation type="submission" date="2014-12" db="EMBL/GenBank/DDBJ databases">
        <title>Genome sequence of Flavobacterium beibuense RSKm HC5.</title>
        <authorList>
            <person name="Kim J.F."/>
            <person name="Song J.Y."/>
            <person name="Kwak M.-J."/>
            <person name="Lee S.-W."/>
        </authorList>
    </citation>
    <scope>NUCLEOTIDE SEQUENCE [LARGE SCALE GENOMIC DNA]</scope>
    <source>
        <strain evidence="1 2">RSKm HC5</strain>
    </source>
</reference>
<dbReference type="OrthoDB" id="3194831at2"/>
<dbReference type="RefSeq" id="WP_129751110.1">
    <property type="nucleotide sequence ID" value="NZ_JUIW01000006.1"/>
</dbReference>
<sequence>MKELIILVPKYLFFEDTIEFINSFKDLRNSKKYIFDFKNLIRIDSISLLLLSSEIHLFKKANSESEFIAKNFTHCTYPAHMGFFQSFGLNHGKFPGEAKNNNRYIPIRIYKTNDIKQVARDMFVNPGEILEDFAAEISNVLTQGKDENLFEILKYCVREILRNIVEHSESDKFGFCAQYLPSLNKVSFAVLDRGIGIRKSISNNPKLNISTDLEAIQQSLLPGVSGKVYAGQKRKPKGEWANSGYGLFMTSNICLNGGSFFIASGNNGIFKSEKEDKIINIKIDGTALNLTINLNQKNDLNEVLKNLRDNVSSKVNITASKSSMNKHTRSLHNKEIN</sequence>
<keyword evidence="1" id="KW-0418">Kinase</keyword>
<keyword evidence="2" id="KW-1185">Reference proteome</keyword>
<protein>
    <submittedName>
        <fullName evidence="1">Histidine kinase-like ATPase</fullName>
    </submittedName>
</protein>
<dbReference type="AlphaFoldDB" id="A0A444WAP5"/>
<evidence type="ECO:0000313" key="1">
    <source>
        <dbReference type="EMBL" id="RYJ42884.1"/>
    </source>
</evidence>
<gene>
    <name evidence="1" type="ORF">NU09_1983</name>
</gene>